<proteinExistence type="predicted"/>
<dbReference type="PANTHER" id="PTHR35342:SF5">
    <property type="entry name" value="TRICARBOXYLIC TRANSPORT PROTEIN"/>
    <property type="match status" value="1"/>
</dbReference>
<feature type="transmembrane region" description="Helical" evidence="1">
    <location>
        <begin position="78"/>
        <end position="99"/>
    </location>
</feature>
<accession>A0A1H3H6X0</accession>
<feature type="domain" description="DUF112" evidence="2">
    <location>
        <begin position="22"/>
        <end position="440"/>
    </location>
</feature>
<dbReference type="RefSeq" id="WP_021073763.1">
    <property type="nucleotide sequence ID" value="NZ_FNPC01000003.1"/>
</dbReference>
<feature type="transmembrane region" description="Helical" evidence="1">
    <location>
        <begin position="22"/>
        <end position="41"/>
    </location>
</feature>
<feature type="transmembrane region" description="Helical" evidence="1">
    <location>
        <begin position="120"/>
        <end position="142"/>
    </location>
</feature>
<evidence type="ECO:0000259" key="2">
    <source>
        <dbReference type="Pfam" id="PF01970"/>
    </source>
</evidence>
<feature type="transmembrane region" description="Helical" evidence="1">
    <location>
        <begin position="48"/>
        <end position="72"/>
    </location>
</feature>
<evidence type="ECO:0000256" key="1">
    <source>
        <dbReference type="SAM" id="Phobius"/>
    </source>
</evidence>
<sequence>MAATIAALTEAAGTLFSWPTPLWVAVGLILGMIAGALPGVGSSLGMAIVLPLTLPLGPINALVLLVSMYSGAMYGGSIAAILVNVPGTGAAAATTFDGYPMSKQGRAIEALSISATSSALGGFLTVLTLIAISPILIEAVLLFGTPEYFLMAVLGLSMIGVVAQGSVVKAIIAGAFGMLLTTIGIAPNSPELRYTFGSLALYDGIDFIAALIGMFAIAEMIKLSAQTGGIADSDIDLDGSVLAGIKTAISRPVTLIKSSFIGMFIGAVPGSGATVSNFISYGEAMRSSDNPEAFGSGEPDGVIASEASNNGTIGGSLIPTISFGIPGSGSTAVLLGGLLMHGLRPGPQLFDAELATTYTFMLALLAGNVFILFVGVFVVTRLGHLTQVDTKYIVPTIIVLSMIGGYTLRTNWVDVATVVFLGLFGYLMVKYNYSVIAFVLGVVLGPIAEENLIRSLQLSGGSYDIFVTKPLSLLIVIAILVILFGPVVKPQLERLIS</sequence>
<feature type="transmembrane region" description="Helical" evidence="1">
    <location>
        <begin position="392"/>
        <end position="409"/>
    </location>
</feature>
<feature type="transmembrane region" description="Helical" evidence="1">
    <location>
        <begin position="466"/>
        <end position="488"/>
    </location>
</feature>
<evidence type="ECO:0000313" key="4">
    <source>
        <dbReference type="Proteomes" id="UP000199079"/>
    </source>
</evidence>
<dbReference type="Pfam" id="PF01970">
    <property type="entry name" value="TctA"/>
    <property type="match status" value="1"/>
</dbReference>
<feature type="transmembrane region" description="Helical" evidence="1">
    <location>
        <begin position="199"/>
        <end position="218"/>
    </location>
</feature>
<dbReference type="PANTHER" id="PTHR35342">
    <property type="entry name" value="TRICARBOXYLIC TRANSPORT PROTEIN"/>
    <property type="match status" value="1"/>
</dbReference>
<feature type="transmembrane region" description="Helical" evidence="1">
    <location>
        <begin position="360"/>
        <end position="380"/>
    </location>
</feature>
<dbReference type="GeneID" id="43837971"/>
<keyword evidence="1" id="KW-0472">Membrane</keyword>
<feature type="transmembrane region" description="Helical" evidence="1">
    <location>
        <begin position="415"/>
        <end position="445"/>
    </location>
</feature>
<evidence type="ECO:0000313" key="3">
    <source>
        <dbReference type="EMBL" id="SDY11226.1"/>
    </source>
</evidence>
<dbReference type="InterPro" id="IPR002823">
    <property type="entry name" value="DUF112_TM"/>
</dbReference>
<dbReference type="Proteomes" id="UP000199079">
    <property type="component" value="Unassembled WGS sequence"/>
</dbReference>
<dbReference type="AlphaFoldDB" id="A0A1H3H6X0"/>
<feature type="transmembrane region" description="Helical" evidence="1">
    <location>
        <begin position="170"/>
        <end position="187"/>
    </location>
</feature>
<reference evidence="4" key="1">
    <citation type="submission" date="2016-10" db="EMBL/GenBank/DDBJ databases">
        <authorList>
            <person name="Varghese N."/>
            <person name="Submissions S."/>
        </authorList>
    </citation>
    <scope>NUCLEOTIDE SEQUENCE [LARGE SCALE GENOMIC DNA]</scope>
    <source>
        <strain evidence="4">DC30,IBRC 10041,KCTC 4046</strain>
    </source>
</reference>
<dbReference type="EMBL" id="FNPC01000003">
    <property type="protein sequence ID" value="SDY11226.1"/>
    <property type="molecule type" value="Genomic_DNA"/>
</dbReference>
<organism evidence="3 4">
    <name type="scientific">Halopenitus persicus</name>
    <dbReference type="NCBI Taxonomy" id="1048396"/>
    <lineage>
        <taxon>Archaea</taxon>
        <taxon>Methanobacteriati</taxon>
        <taxon>Methanobacteriota</taxon>
        <taxon>Stenosarchaea group</taxon>
        <taxon>Halobacteria</taxon>
        <taxon>Halobacteriales</taxon>
        <taxon>Haloferacaceae</taxon>
        <taxon>Halopenitus</taxon>
    </lineage>
</organism>
<name>A0A1H3H6X0_9EURY</name>
<feature type="transmembrane region" description="Helical" evidence="1">
    <location>
        <begin position="317"/>
        <end position="340"/>
    </location>
</feature>
<dbReference type="OrthoDB" id="199846at2157"/>
<gene>
    <name evidence="3" type="ORF">SAMN05216564_103144</name>
</gene>
<keyword evidence="4" id="KW-1185">Reference proteome</keyword>
<feature type="transmembrane region" description="Helical" evidence="1">
    <location>
        <begin position="148"/>
        <end position="163"/>
    </location>
</feature>
<keyword evidence="1" id="KW-0812">Transmembrane</keyword>
<protein>
    <submittedName>
        <fullName evidence="3">Putative tricarboxylic transport membrane protein</fullName>
    </submittedName>
</protein>
<keyword evidence="1" id="KW-1133">Transmembrane helix</keyword>